<comment type="caution">
    <text evidence="2">The sequence shown here is derived from an EMBL/GenBank/DDBJ whole genome shotgun (WGS) entry which is preliminary data.</text>
</comment>
<keyword evidence="1" id="KW-0472">Membrane</keyword>
<dbReference type="OrthoDB" id="7469880at2"/>
<feature type="transmembrane region" description="Helical" evidence="1">
    <location>
        <begin position="79"/>
        <end position="100"/>
    </location>
</feature>
<dbReference type="Proteomes" id="UP000305887">
    <property type="component" value="Unassembled WGS sequence"/>
</dbReference>
<evidence type="ECO:0000313" key="2">
    <source>
        <dbReference type="EMBL" id="TNC45140.1"/>
    </source>
</evidence>
<keyword evidence="1" id="KW-1133">Transmembrane helix</keyword>
<dbReference type="AlphaFoldDB" id="A0A5C4MNJ2"/>
<sequence>MPETPFSVPFGNATLTLAACPESSNSQQVFVERIQDGVEATDGLIRVERATGEMQFSQGFDALLATHFGPLPAGAGANASLLATGAGHLALGVLGFLGQVLGLVGRVLLLALISPAAALGGLVGIAVMVVLFGTIAMYVVPAVVVVMLLLMLWREVAGRRNLEDAQAAMAVLSEEVALHVVHLMYTERESAEELVLELLRDPAPRTPDRVVPVSGGLNCRFEPGNLFVHLRPISAFLPETAPAQVRRRHEARLRDLLACGNVRVVAPARPEDSNIARATILAGGRDLGIELIREGLALPSYPGAEDVYLTTDPGALRALKAKPDERLRQAAAAMLEAMGQQSGMWDPQHRRFTHSDQTMAVMAGLHGAGLLGNRDTAAE</sequence>
<keyword evidence="3" id="KW-1185">Reference proteome</keyword>
<gene>
    <name evidence="2" type="ORF">FHG66_20315</name>
</gene>
<dbReference type="EMBL" id="VDFU01000050">
    <property type="protein sequence ID" value="TNC45140.1"/>
    <property type="molecule type" value="Genomic_DNA"/>
</dbReference>
<feature type="transmembrane region" description="Helical" evidence="1">
    <location>
        <begin position="135"/>
        <end position="153"/>
    </location>
</feature>
<accession>A0A5C4MNJ2</accession>
<reference evidence="2 3" key="1">
    <citation type="submission" date="2019-06" db="EMBL/GenBank/DDBJ databases">
        <title>YIM 131921 draft genome.</title>
        <authorList>
            <person name="Jiang L."/>
        </authorList>
    </citation>
    <scope>NUCLEOTIDE SEQUENCE [LARGE SCALE GENOMIC DNA]</scope>
    <source>
        <strain evidence="2 3">YIM 131921</strain>
    </source>
</reference>
<proteinExistence type="predicted"/>
<organism evidence="2 3">
    <name type="scientific">Rubellimicrobium rubrum</name>
    <dbReference type="NCBI Taxonomy" id="2585369"/>
    <lineage>
        <taxon>Bacteria</taxon>
        <taxon>Pseudomonadati</taxon>
        <taxon>Pseudomonadota</taxon>
        <taxon>Alphaproteobacteria</taxon>
        <taxon>Rhodobacterales</taxon>
        <taxon>Roseobacteraceae</taxon>
        <taxon>Rubellimicrobium</taxon>
    </lineage>
</organism>
<keyword evidence="1" id="KW-0812">Transmembrane</keyword>
<name>A0A5C4MNJ2_9RHOB</name>
<evidence type="ECO:0000256" key="1">
    <source>
        <dbReference type="SAM" id="Phobius"/>
    </source>
</evidence>
<evidence type="ECO:0000313" key="3">
    <source>
        <dbReference type="Proteomes" id="UP000305887"/>
    </source>
</evidence>
<dbReference type="RefSeq" id="WP_139078976.1">
    <property type="nucleotide sequence ID" value="NZ_VDFU01000050.1"/>
</dbReference>
<feature type="transmembrane region" description="Helical" evidence="1">
    <location>
        <begin position="107"/>
        <end position="129"/>
    </location>
</feature>
<protein>
    <submittedName>
        <fullName evidence="2">Uncharacterized protein</fullName>
    </submittedName>
</protein>